<evidence type="ECO:0000313" key="2">
    <source>
        <dbReference type="EMBL" id="MBK1931549.1"/>
    </source>
</evidence>
<dbReference type="Pfam" id="PF06114">
    <property type="entry name" value="Peptidase_M78"/>
    <property type="match status" value="1"/>
</dbReference>
<dbReference type="GeneID" id="93194287"/>
<dbReference type="Gene3D" id="1.10.10.2910">
    <property type="match status" value="1"/>
</dbReference>
<dbReference type="Proteomes" id="UP001220209">
    <property type="component" value="Chromosome 1"/>
</dbReference>
<sequence length="172" mass="18689">MTNPENKARETLQTAGVTEAPVDVELVANHLGCKVMFQTLKSDLSGLLVNQPGKCLIGVNSHQSKTRQRFTIAHELGHLVLQHKGEMFVDGTVLRRDENSGRAVDPQEIAANQFAAALLMPSDWVYKKLAENRKQSPDSSAEEVTTALAAQFAVSPQAMGIRLANLGCLIPE</sequence>
<name>A0A1R1VNL9_9BURK</name>
<dbReference type="Proteomes" id="UP000664048">
    <property type="component" value="Unassembled WGS sequence"/>
</dbReference>
<dbReference type="InterPro" id="IPR010359">
    <property type="entry name" value="IrrE_HExxH"/>
</dbReference>
<evidence type="ECO:0000313" key="6">
    <source>
        <dbReference type="Proteomes" id="UP000664048"/>
    </source>
</evidence>
<reference evidence="2" key="1">
    <citation type="submission" date="2021-01" db="EMBL/GenBank/DDBJ databases">
        <title>Outbreak of Burkholderia contaminns endophthalmitis traced to a clinical ventilation system.</title>
        <authorList>
            <person name="Lipuma J."/>
            <person name="Spilker T."/>
            <person name="Kratholm J."/>
        </authorList>
    </citation>
    <scope>NUCLEOTIDE SEQUENCE</scope>
    <source>
        <strain evidence="2">HI4954</strain>
    </source>
</reference>
<reference evidence="3 6" key="2">
    <citation type="submission" date="2021-03" db="EMBL/GenBank/DDBJ databases">
        <title>Clinical course, treatment and visual outcome of an outbreak of Burkholderia contaminans endophthalmitis following cataract surgery.</title>
        <authorList>
            <person name="Lind C."/>
            <person name="Olsen K."/>
            <person name="Angelsen N.K."/>
            <person name="Krefting E.A."/>
            <person name="Fossen K."/>
            <person name="Gravningen K."/>
            <person name="Depoorter E."/>
            <person name="Vandamme P."/>
            <person name="Bertelsen G."/>
        </authorList>
    </citation>
    <scope>NUCLEOTIDE SEQUENCE [LARGE SCALE GENOMIC DNA]</scope>
    <source>
        <strain evidence="3 6">51242556</strain>
    </source>
</reference>
<evidence type="ECO:0000313" key="7">
    <source>
        <dbReference type="Proteomes" id="UP001220209"/>
    </source>
</evidence>
<evidence type="ECO:0000313" key="4">
    <source>
        <dbReference type="EMBL" id="WFN17874.1"/>
    </source>
</evidence>
<dbReference type="OrthoDB" id="9794834at2"/>
<keyword evidence="6" id="KW-1185">Reference proteome</keyword>
<dbReference type="InterPro" id="IPR052345">
    <property type="entry name" value="Rad_response_metalloprotease"/>
</dbReference>
<accession>A0A1R1VNL9</accession>
<organism evidence="2 5">
    <name type="scientific">Burkholderia contaminans</name>
    <dbReference type="NCBI Taxonomy" id="488447"/>
    <lineage>
        <taxon>Bacteria</taxon>
        <taxon>Pseudomonadati</taxon>
        <taxon>Pseudomonadota</taxon>
        <taxon>Betaproteobacteria</taxon>
        <taxon>Burkholderiales</taxon>
        <taxon>Burkholderiaceae</taxon>
        <taxon>Burkholderia</taxon>
        <taxon>Burkholderia cepacia complex</taxon>
    </lineage>
</organism>
<dbReference type="RefSeq" id="WP_046543585.1">
    <property type="nucleotide sequence ID" value="NZ_AP018358.1"/>
</dbReference>
<dbReference type="EMBL" id="JAGEMX010000006">
    <property type="protein sequence ID" value="MBO1831574.1"/>
    <property type="molecule type" value="Genomic_DNA"/>
</dbReference>
<evidence type="ECO:0000313" key="3">
    <source>
        <dbReference type="EMBL" id="MBO1831574.1"/>
    </source>
</evidence>
<evidence type="ECO:0000313" key="5">
    <source>
        <dbReference type="Proteomes" id="UP000611459"/>
    </source>
</evidence>
<dbReference type="PANTHER" id="PTHR43236">
    <property type="entry name" value="ANTITOXIN HIGA1"/>
    <property type="match status" value="1"/>
</dbReference>
<dbReference type="EMBL" id="CP090640">
    <property type="protein sequence ID" value="WFN17874.1"/>
    <property type="molecule type" value="Genomic_DNA"/>
</dbReference>
<proteinExistence type="predicted"/>
<evidence type="ECO:0000259" key="1">
    <source>
        <dbReference type="Pfam" id="PF06114"/>
    </source>
</evidence>
<dbReference type="Proteomes" id="UP000611459">
    <property type="component" value="Unassembled WGS sequence"/>
</dbReference>
<gene>
    <name evidence="3" type="ORF">J4M89_19560</name>
    <name evidence="2" type="ORF">JIN94_16810</name>
    <name evidence="4" type="ORF">LXE91_02165</name>
</gene>
<dbReference type="EMBL" id="JAENIB010000006">
    <property type="protein sequence ID" value="MBK1931549.1"/>
    <property type="molecule type" value="Genomic_DNA"/>
</dbReference>
<protein>
    <submittedName>
        <fullName evidence="2">ImmA/IrrE family metallo-endopeptidase</fullName>
    </submittedName>
</protein>
<dbReference type="AlphaFoldDB" id="A0A1R1VNL9"/>
<dbReference type="PANTHER" id="PTHR43236:SF2">
    <property type="entry name" value="BLL0069 PROTEIN"/>
    <property type="match status" value="1"/>
</dbReference>
<reference evidence="4 7" key="3">
    <citation type="submission" date="2021-12" db="EMBL/GenBank/DDBJ databases">
        <title>Genomic and phenotypic characterization of three Burkholderia contaminans isolates recovered from different sources.</title>
        <authorList>
            <person name="Lopez De Volder A."/>
            <person name="Fan Y."/>
            <person name="Nunvar J."/>
            <person name="Herrera T."/>
            <person name="Timp W."/>
            <person name="Degrossi J."/>
        </authorList>
    </citation>
    <scope>NUCLEOTIDE SEQUENCE [LARGE SCALE GENOMIC DNA]</scope>
    <source>
        <strain evidence="4 7">LMG 23361</strain>
    </source>
</reference>
<feature type="domain" description="IrrE N-terminal-like" evidence="1">
    <location>
        <begin position="29"/>
        <end position="163"/>
    </location>
</feature>